<reference evidence="1" key="1">
    <citation type="submission" date="2021-01" db="EMBL/GenBank/DDBJ databases">
        <title>YIM 132084 draft genome.</title>
        <authorList>
            <person name="An D."/>
        </authorList>
    </citation>
    <scope>NUCLEOTIDE SEQUENCE</scope>
    <source>
        <strain evidence="1">YIM 132084</strain>
    </source>
</reference>
<sequence length="256" mass="25863">MRTQDGTGGAGPPSGPTALLTFPGVAEQIERVQQAAADLARHPVNRRGWPRTAAAASIRAARASSLLDGGSGDLTGATVQDPVLAGALRVAAEQGALATVWRRAPLQALARMHALAAADLAPAESLGRPRADPGVQVRLRRLADLVAARTVPAPVLVAVVHGELLACEPFGTVDGVVARAAARVAGIAADLDPKGLAVPESGQLARRTEYAAAAAGWRAGTSVGVARWLSVVTQAWLDGAREGTAIADALAGASSS</sequence>
<evidence type="ECO:0000313" key="1">
    <source>
        <dbReference type="EMBL" id="MBM9467401.1"/>
    </source>
</evidence>
<protein>
    <submittedName>
        <fullName evidence="1">Oxidoreductase</fullName>
    </submittedName>
</protein>
<name>A0A938Y7D9_9ACTN</name>
<evidence type="ECO:0000313" key="2">
    <source>
        <dbReference type="Proteomes" id="UP000663792"/>
    </source>
</evidence>
<comment type="caution">
    <text evidence="1">The sequence shown here is derived from an EMBL/GenBank/DDBJ whole genome shotgun (WGS) entry which is preliminary data.</text>
</comment>
<keyword evidence="2" id="KW-1185">Reference proteome</keyword>
<gene>
    <name evidence="1" type="ORF">JL106_08925</name>
</gene>
<proteinExistence type="predicted"/>
<dbReference type="AlphaFoldDB" id="A0A938Y7D9"/>
<dbReference type="Proteomes" id="UP000663792">
    <property type="component" value="Unassembled WGS sequence"/>
</dbReference>
<organism evidence="1 2">
    <name type="scientific">Nakamurella leprariae</name>
    <dbReference type="NCBI Taxonomy" id="2803911"/>
    <lineage>
        <taxon>Bacteria</taxon>
        <taxon>Bacillati</taxon>
        <taxon>Actinomycetota</taxon>
        <taxon>Actinomycetes</taxon>
        <taxon>Nakamurellales</taxon>
        <taxon>Nakamurellaceae</taxon>
        <taxon>Nakamurella</taxon>
    </lineage>
</organism>
<dbReference type="RefSeq" id="WP_205260337.1">
    <property type="nucleotide sequence ID" value="NZ_JAERWK010000010.1"/>
</dbReference>
<accession>A0A938Y7D9</accession>
<dbReference type="EMBL" id="JAERWK010000010">
    <property type="protein sequence ID" value="MBM9467401.1"/>
    <property type="molecule type" value="Genomic_DNA"/>
</dbReference>